<protein>
    <submittedName>
        <fullName evidence="8">2Fe-2S iron-sulfur cluster binding domain-containing protein</fullName>
    </submittedName>
</protein>
<evidence type="ECO:0000313" key="9">
    <source>
        <dbReference type="Proteomes" id="UP000518188"/>
    </source>
</evidence>
<sequence length="106" mass="11322">MPIITYVSHDGTERRVTVDSGVTLMDAAVDNNVPGIDGDCGGECACATCHIHVASDWVDRLPTASEQERSMLEFCEGLDSCSRLGCQIPVDDDLDGITVTTPIAQH</sequence>
<dbReference type="GO" id="GO:0051537">
    <property type="term" value="F:2 iron, 2 sulfur cluster binding"/>
    <property type="evidence" value="ECO:0007669"/>
    <property type="project" value="UniProtKB-KW"/>
</dbReference>
<dbReference type="CDD" id="cd00207">
    <property type="entry name" value="fer2"/>
    <property type="match status" value="1"/>
</dbReference>
<evidence type="ECO:0000256" key="3">
    <source>
        <dbReference type="ARBA" id="ARBA00022723"/>
    </source>
</evidence>
<comment type="caution">
    <text evidence="8">The sequence shown here is derived from an EMBL/GenBank/DDBJ whole genome shotgun (WGS) entry which is preliminary data.</text>
</comment>
<feature type="domain" description="2Fe-2S ferredoxin-type" evidence="7">
    <location>
        <begin position="2"/>
        <end position="105"/>
    </location>
</feature>
<evidence type="ECO:0000256" key="4">
    <source>
        <dbReference type="ARBA" id="ARBA00023004"/>
    </source>
</evidence>
<dbReference type="GO" id="GO:0140647">
    <property type="term" value="P:P450-containing electron transport chain"/>
    <property type="evidence" value="ECO:0007669"/>
    <property type="project" value="InterPro"/>
</dbReference>
<dbReference type="Pfam" id="PF00111">
    <property type="entry name" value="Fer2"/>
    <property type="match status" value="1"/>
</dbReference>
<organism evidence="8 9">
    <name type="scientific">Mycolicibacterium septicum DSM 44393</name>
    <dbReference type="NCBI Taxonomy" id="1341646"/>
    <lineage>
        <taxon>Bacteria</taxon>
        <taxon>Bacillati</taxon>
        <taxon>Actinomycetota</taxon>
        <taxon>Actinomycetes</taxon>
        <taxon>Mycobacteriales</taxon>
        <taxon>Mycobacteriaceae</taxon>
        <taxon>Mycolicibacterium</taxon>
    </lineage>
</organism>
<accession>A0A7X6MU06</accession>
<dbReference type="Gene3D" id="3.10.20.30">
    <property type="match status" value="1"/>
</dbReference>
<evidence type="ECO:0000259" key="7">
    <source>
        <dbReference type="PROSITE" id="PS51085"/>
    </source>
</evidence>
<name>A0A7X6MU06_9MYCO</name>
<dbReference type="GO" id="GO:0009055">
    <property type="term" value="F:electron transfer activity"/>
    <property type="evidence" value="ECO:0007669"/>
    <property type="project" value="TreeGrafter"/>
</dbReference>
<dbReference type="PROSITE" id="PS51085">
    <property type="entry name" value="2FE2S_FER_2"/>
    <property type="match status" value="1"/>
</dbReference>
<comment type="similarity">
    <text evidence="1">Belongs to the adrenodoxin/putidaredoxin family.</text>
</comment>
<dbReference type="RefSeq" id="WP_044524714.1">
    <property type="nucleotide sequence ID" value="NZ_HG322954.1"/>
</dbReference>
<keyword evidence="5" id="KW-0411">Iron-sulfur</keyword>
<dbReference type="PANTHER" id="PTHR23426:SF65">
    <property type="entry name" value="FERREDOXIN-2, MITOCHONDRIAL"/>
    <property type="match status" value="1"/>
</dbReference>
<evidence type="ECO:0000256" key="6">
    <source>
        <dbReference type="ARBA" id="ARBA00034078"/>
    </source>
</evidence>
<evidence type="ECO:0000313" key="8">
    <source>
        <dbReference type="EMBL" id="NKZ14910.1"/>
    </source>
</evidence>
<gene>
    <name evidence="8" type="ORF">HGA11_28420</name>
</gene>
<dbReference type="InterPro" id="IPR036010">
    <property type="entry name" value="2Fe-2S_ferredoxin-like_sf"/>
</dbReference>
<dbReference type="InterPro" id="IPR001055">
    <property type="entry name" value="Adrenodoxin-like"/>
</dbReference>
<proteinExistence type="inferred from homology"/>
<dbReference type="PRINTS" id="PR00355">
    <property type="entry name" value="ADRENODOXIN"/>
</dbReference>
<dbReference type="InterPro" id="IPR001041">
    <property type="entry name" value="2Fe-2S_ferredoxin-type"/>
</dbReference>
<dbReference type="GO" id="GO:0046872">
    <property type="term" value="F:metal ion binding"/>
    <property type="evidence" value="ECO:0007669"/>
    <property type="project" value="UniProtKB-KW"/>
</dbReference>
<keyword evidence="4" id="KW-0408">Iron</keyword>
<dbReference type="PANTHER" id="PTHR23426">
    <property type="entry name" value="FERREDOXIN/ADRENODOXIN"/>
    <property type="match status" value="1"/>
</dbReference>
<dbReference type="EMBL" id="JAAXPJ010000015">
    <property type="protein sequence ID" value="NKZ14910.1"/>
    <property type="molecule type" value="Genomic_DNA"/>
</dbReference>
<dbReference type="SUPFAM" id="SSF54292">
    <property type="entry name" value="2Fe-2S ferredoxin-like"/>
    <property type="match status" value="1"/>
</dbReference>
<dbReference type="AlphaFoldDB" id="A0A7X6MU06"/>
<evidence type="ECO:0000256" key="5">
    <source>
        <dbReference type="ARBA" id="ARBA00023014"/>
    </source>
</evidence>
<dbReference type="InterPro" id="IPR012675">
    <property type="entry name" value="Beta-grasp_dom_sf"/>
</dbReference>
<evidence type="ECO:0000256" key="1">
    <source>
        <dbReference type="ARBA" id="ARBA00010914"/>
    </source>
</evidence>
<keyword evidence="2" id="KW-0001">2Fe-2S</keyword>
<dbReference type="Proteomes" id="UP000518188">
    <property type="component" value="Unassembled WGS sequence"/>
</dbReference>
<reference evidence="8 9" key="1">
    <citation type="submission" date="2020-04" db="EMBL/GenBank/DDBJ databases">
        <title>MicrobeNet Type strains.</title>
        <authorList>
            <person name="Nicholson A.C."/>
        </authorList>
    </citation>
    <scope>NUCLEOTIDE SEQUENCE [LARGE SCALE GENOMIC DNA]</scope>
    <source>
        <strain evidence="8 9">ATCC 700731</strain>
    </source>
</reference>
<keyword evidence="3" id="KW-0479">Metal-binding</keyword>
<evidence type="ECO:0000256" key="2">
    <source>
        <dbReference type="ARBA" id="ARBA00022714"/>
    </source>
</evidence>
<comment type="cofactor">
    <cofactor evidence="6">
        <name>[2Fe-2S] cluster</name>
        <dbReference type="ChEBI" id="CHEBI:190135"/>
    </cofactor>
</comment>